<dbReference type="SUPFAM" id="SSF54117">
    <property type="entry name" value="Interleukin 8-like chemokines"/>
    <property type="match status" value="1"/>
</dbReference>
<dbReference type="GO" id="GO:0005615">
    <property type="term" value="C:extracellular space"/>
    <property type="evidence" value="ECO:0007669"/>
    <property type="project" value="UniProtKB-KW"/>
</dbReference>
<dbReference type="GO" id="GO:0048020">
    <property type="term" value="F:CCR chemokine receptor binding"/>
    <property type="evidence" value="ECO:0007669"/>
    <property type="project" value="TreeGrafter"/>
</dbReference>
<dbReference type="AlphaFoldDB" id="G1SDU7"/>
<evidence type="ECO:0000256" key="5">
    <source>
        <dbReference type="ARBA" id="ARBA00022525"/>
    </source>
</evidence>
<keyword evidence="7" id="KW-1015">Disulfide bond</keyword>
<dbReference type="CDD" id="cd00272">
    <property type="entry name" value="Chemokine_CC"/>
    <property type="match status" value="1"/>
</dbReference>
<dbReference type="GeneTree" id="ENSGT00940000165476"/>
<evidence type="ECO:0000256" key="2">
    <source>
        <dbReference type="ARBA" id="ARBA00010868"/>
    </source>
</evidence>
<dbReference type="GO" id="GO:0030335">
    <property type="term" value="P:positive regulation of cell migration"/>
    <property type="evidence" value="ECO:0007669"/>
    <property type="project" value="TreeGrafter"/>
</dbReference>
<protein>
    <recommendedName>
        <fullName evidence="8">C-C motif chemokine</fullName>
    </recommendedName>
</protein>
<proteinExistence type="inferred from homology"/>
<keyword evidence="5 8" id="KW-0964">Secreted</keyword>
<dbReference type="SMART" id="SM00199">
    <property type="entry name" value="SCY"/>
    <property type="match status" value="1"/>
</dbReference>
<dbReference type="PANTHER" id="PTHR12015">
    <property type="entry name" value="SMALL INDUCIBLE CYTOKINE A"/>
    <property type="match status" value="1"/>
</dbReference>
<dbReference type="PROSITE" id="PS00472">
    <property type="entry name" value="SMALL_CYTOKINES_CC"/>
    <property type="match status" value="1"/>
</dbReference>
<evidence type="ECO:0000256" key="1">
    <source>
        <dbReference type="ARBA" id="ARBA00004613"/>
    </source>
</evidence>
<reference evidence="10 11" key="1">
    <citation type="journal article" date="2011" name="Nature">
        <title>A high-resolution map of human evolutionary constraint using 29 mammals.</title>
        <authorList>
            <person name="Lindblad-Toh K."/>
            <person name="Garber M."/>
            <person name="Zuk O."/>
            <person name="Lin M.F."/>
            <person name="Parker B.J."/>
            <person name="Washietl S."/>
            <person name="Kheradpour P."/>
            <person name="Ernst J."/>
            <person name="Jordan G."/>
            <person name="Mauceli E."/>
            <person name="Ward L.D."/>
            <person name="Lowe C.B."/>
            <person name="Holloway A.K."/>
            <person name="Clamp M."/>
            <person name="Gnerre S."/>
            <person name="Alfoldi J."/>
            <person name="Beal K."/>
            <person name="Chang J."/>
            <person name="Clawson H."/>
            <person name="Cuff J."/>
            <person name="Di Palma F."/>
            <person name="Fitzgerald S."/>
            <person name="Flicek P."/>
            <person name="Guttman M."/>
            <person name="Hubisz M.J."/>
            <person name="Jaffe D.B."/>
            <person name="Jungreis I."/>
            <person name="Kent W.J."/>
            <person name="Kostka D."/>
            <person name="Lara M."/>
            <person name="Martins A.L."/>
            <person name="Massingham T."/>
            <person name="Moltke I."/>
            <person name="Raney B.J."/>
            <person name="Rasmussen M.D."/>
            <person name="Robinson J."/>
            <person name="Stark A."/>
            <person name="Vilella A.J."/>
            <person name="Wen J."/>
            <person name="Xie X."/>
            <person name="Zody M.C."/>
            <person name="Baldwin J."/>
            <person name="Bloom T."/>
            <person name="Chin C.W."/>
            <person name="Heiman D."/>
            <person name="Nicol R."/>
            <person name="Nusbaum C."/>
            <person name="Young S."/>
            <person name="Wilkinson J."/>
            <person name="Worley K.C."/>
            <person name="Kovar C.L."/>
            <person name="Muzny D.M."/>
            <person name="Gibbs R.A."/>
            <person name="Cree A."/>
            <person name="Dihn H.H."/>
            <person name="Fowler G."/>
            <person name="Jhangiani S."/>
            <person name="Joshi V."/>
            <person name="Lee S."/>
            <person name="Lewis L.R."/>
            <person name="Nazareth L.V."/>
            <person name="Okwuonu G."/>
            <person name="Santibanez J."/>
            <person name="Warren W.C."/>
            <person name="Mardis E.R."/>
            <person name="Weinstock G.M."/>
            <person name="Wilson R.K."/>
            <person name="Delehaunty K."/>
            <person name="Dooling D."/>
            <person name="Fronik C."/>
            <person name="Fulton L."/>
            <person name="Fulton B."/>
            <person name="Graves T."/>
            <person name="Minx P."/>
            <person name="Sodergren E."/>
            <person name="Birney E."/>
            <person name="Margulies E.H."/>
            <person name="Herrero J."/>
            <person name="Green E.D."/>
            <person name="Haussler D."/>
            <person name="Siepel A."/>
            <person name="Goldman N."/>
            <person name="Pollard K.S."/>
            <person name="Pedersen J.S."/>
            <person name="Lander E.S."/>
            <person name="Kellis M."/>
        </authorList>
    </citation>
    <scope>NUCLEOTIDE SEQUENCE [LARGE SCALE GENOMIC DNA]</scope>
    <source>
        <strain evidence="10 11">Thorbecke inbred</strain>
    </source>
</reference>
<dbReference type="Gene3D" id="2.40.50.40">
    <property type="match status" value="1"/>
</dbReference>
<comment type="similarity">
    <text evidence="2 8">Belongs to the intercrine beta (chemokine CC) family.</text>
</comment>
<dbReference type="EMBL" id="AAGW02039196">
    <property type="status" value="NOT_ANNOTATED_CDS"/>
    <property type="molecule type" value="Genomic_DNA"/>
</dbReference>
<dbReference type="GO" id="GO:0008009">
    <property type="term" value="F:chemokine activity"/>
    <property type="evidence" value="ECO:0007669"/>
    <property type="project" value="InterPro"/>
</dbReference>
<keyword evidence="6" id="KW-0732">Signal</keyword>
<evidence type="ECO:0000313" key="10">
    <source>
        <dbReference type="Ensembl" id="ENSOCUP00000000595.4"/>
    </source>
</evidence>
<organism evidence="10 11">
    <name type="scientific">Oryctolagus cuniculus</name>
    <name type="common">Rabbit</name>
    <dbReference type="NCBI Taxonomy" id="9986"/>
    <lineage>
        <taxon>Eukaryota</taxon>
        <taxon>Metazoa</taxon>
        <taxon>Chordata</taxon>
        <taxon>Craniata</taxon>
        <taxon>Vertebrata</taxon>
        <taxon>Euteleostomi</taxon>
        <taxon>Mammalia</taxon>
        <taxon>Eutheria</taxon>
        <taxon>Euarchontoglires</taxon>
        <taxon>Glires</taxon>
        <taxon>Lagomorpha</taxon>
        <taxon>Leporidae</taxon>
        <taxon>Oryctolagus</taxon>
    </lineage>
</organism>
<evidence type="ECO:0000256" key="8">
    <source>
        <dbReference type="RuleBase" id="RU361150"/>
    </source>
</evidence>
<evidence type="ECO:0000256" key="6">
    <source>
        <dbReference type="ARBA" id="ARBA00022729"/>
    </source>
</evidence>
<evidence type="ECO:0000256" key="4">
    <source>
        <dbReference type="ARBA" id="ARBA00022514"/>
    </source>
</evidence>
<evidence type="ECO:0000256" key="3">
    <source>
        <dbReference type="ARBA" id="ARBA00022500"/>
    </source>
</evidence>
<dbReference type="Proteomes" id="UP000001811">
    <property type="component" value="Chromosome 19"/>
</dbReference>
<dbReference type="eggNOG" id="ENOG502TJX7">
    <property type="taxonomic scope" value="Eukaryota"/>
</dbReference>
<evidence type="ECO:0000313" key="11">
    <source>
        <dbReference type="Proteomes" id="UP000001811"/>
    </source>
</evidence>
<keyword evidence="4 8" id="KW-0202">Cytokine</keyword>
<dbReference type="GO" id="GO:0006954">
    <property type="term" value="P:inflammatory response"/>
    <property type="evidence" value="ECO:0007669"/>
    <property type="project" value="TreeGrafter"/>
</dbReference>
<keyword evidence="11" id="KW-1185">Reference proteome</keyword>
<dbReference type="InterPro" id="IPR001811">
    <property type="entry name" value="Chemokine_IL8-like_dom"/>
</dbReference>
<dbReference type="InParanoid" id="G1SDU7"/>
<dbReference type="SMR" id="G1SDU7"/>
<dbReference type="PaxDb" id="9986-ENSOCUP00000000595"/>
<dbReference type="STRING" id="9986.ENSOCUP00000000595"/>
<dbReference type="GO" id="GO:0070098">
    <property type="term" value="P:chemokine-mediated signaling pathway"/>
    <property type="evidence" value="ECO:0007669"/>
    <property type="project" value="TreeGrafter"/>
</dbReference>
<feature type="domain" description="Chemokine interleukin-8-like" evidence="9">
    <location>
        <begin position="31"/>
        <end position="89"/>
    </location>
</feature>
<accession>G1SDU7</accession>
<dbReference type="FunFam" id="2.40.50.40:FF:000002">
    <property type="entry name" value="C-C motif chemokine"/>
    <property type="match status" value="1"/>
</dbReference>
<dbReference type="GO" id="GO:0061844">
    <property type="term" value="P:antimicrobial humoral immune response mediated by antimicrobial peptide"/>
    <property type="evidence" value="ECO:0007669"/>
    <property type="project" value="TreeGrafter"/>
</dbReference>
<keyword evidence="3 8" id="KW-0145">Chemotaxis</keyword>
<evidence type="ECO:0000259" key="9">
    <source>
        <dbReference type="SMART" id="SM00199"/>
    </source>
</evidence>
<dbReference type="Ensembl" id="ENSOCUT00000000685.4">
    <property type="protein sequence ID" value="ENSOCUP00000000595.4"/>
    <property type="gene ID" value="ENSOCUG00000000686.4"/>
</dbReference>
<dbReference type="InterPro" id="IPR039809">
    <property type="entry name" value="Chemokine_b/g/d"/>
</dbReference>
<reference evidence="10" key="2">
    <citation type="submission" date="2025-08" db="UniProtKB">
        <authorList>
            <consortium name="Ensembl"/>
        </authorList>
    </citation>
    <scope>IDENTIFICATION</scope>
    <source>
        <strain evidence="10">Thorbecke</strain>
    </source>
</reference>
<sequence length="104" mass="11671">IYLSFSPSTGSLRKQLGLSMTLCLHVGFHRPTDCCFSYTKRNIQCFLMQDYIETSSQCSMPAVIFLTKRGQKVCADSSDERVRKCVSSLQRDLPTRNLGIVALA</sequence>
<evidence type="ECO:0000256" key="7">
    <source>
        <dbReference type="ARBA" id="ARBA00023157"/>
    </source>
</evidence>
<dbReference type="Bgee" id="ENSOCUG00000000686">
    <property type="expression patterns" value="Expressed in blood and 11 other cell types or tissues"/>
</dbReference>
<dbReference type="HOGENOM" id="CLU_141716_4_1_1"/>
<dbReference type="Pfam" id="PF00048">
    <property type="entry name" value="IL8"/>
    <property type="match status" value="1"/>
</dbReference>
<dbReference type="PANTHER" id="PTHR12015:SF77">
    <property type="entry name" value="C-C MOTIF CHEMOKINE 15"/>
    <property type="match status" value="1"/>
</dbReference>
<dbReference type="FunCoup" id="G1SDU7">
    <property type="interactions" value="127"/>
</dbReference>
<dbReference type="InterPro" id="IPR000827">
    <property type="entry name" value="Chemokine_CC_CS"/>
</dbReference>
<comment type="subcellular location">
    <subcellularLocation>
        <location evidence="1 8">Secreted</location>
    </subcellularLocation>
</comment>
<reference evidence="10" key="3">
    <citation type="submission" date="2025-09" db="UniProtKB">
        <authorList>
            <consortium name="Ensembl"/>
        </authorList>
    </citation>
    <scope>IDENTIFICATION</scope>
    <source>
        <strain evidence="10">Thorbecke</strain>
    </source>
</reference>
<dbReference type="InterPro" id="IPR036048">
    <property type="entry name" value="Interleukin_8-like_sf"/>
</dbReference>
<name>G1SDU7_RABIT</name>